<dbReference type="GO" id="GO:0004807">
    <property type="term" value="F:triose-phosphate isomerase activity"/>
    <property type="evidence" value="ECO:0007669"/>
    <property type="project" value="UniProtKB-UniRule"/>
</dbReference>
<dbReference type="EMBL" id="CP046391">
    <property type="protein sequence ID" value="QJC27530.1"/>
    <property type="molecule type" value="Genomic_DNA"/>
</dbReference>
<evidence type="ECO:0000256" key="3">
    <source>
        <dbReference type="ARBA" id="ARBA00023235"/>
    </source>
</evidence>
<dbReference type="GO" id="GO:0006094">
    <property type="term" value="P:gluconeogenesis"/>
    <property type="evidence" value="ECO:0007669"/>
    <property type="project" value="UniProtKB-UniPathway"/>
</dbReference>
<comment type="subcellular location">
    <subcellularLocation>
        <location evidence="4">Cytoplasm</location>
    </subcellularLocation>
</comment>
<dbReference type="InterPro" id="IPR013785">
    <property type="entry name" value="Aldolase_TIM"/>
</dbReference>
<dbReference type="Pfam" id="PF00121">
    <property type="entry name" value="TIM"/>
    <property type="match status" value="1"/>
</dbReference>
<protein>
    <recommendedName>
        <fullName evidence="4">Triosephosphate isomerase</fullName>
        <ecNumber evidence="4">5.3.1.1</ecNumber>
    </recommendedName>
</protein>
<dbReference type="PROSITE" id="PS51440">
    <property type="entry name" value="TIM_2"/>
    <property type="match status" value="1"/>
</dbReference>
<dbReference type="Proteomes" id="UP000500930">
    <property type="component" value="Chromosome"/>
</dbReference>
<dbReference type="NCBIfam" id="TIGR00419">
    <property type="entry name" value="tim"/>
    <property type="match status" value="1"/>
</dbReference>
<accession>A0A858PY84</accession>
<dbReference type="SUPFAM" id="SSF51351">
    <property type="entry name" value="Triosephosphate isomerase (TIM)"/>
    <property type="match status" value="1"/>
</dbReference>
<keyword evidence="4" id="KW-0312">Gluconeogenesis</keyword>
<keyword evidence="6" id="KW-1185">Reference proteome</keyword>
<name>A0A858PY84_9RICK</name>
<evidence type="ECO:0000256" key="4">
    <source>
        <dbReference type="RuleBase" id="RU363013"/>
    </source>
</evidence>
<evidence type="ECO:0000256" key="1">
    <source>
        <dbReference type="ARBA" id="ARBA00000148"/>
    </source>
</evidence>
<dbReference type="PANTHER" id="PTHR21139">
    <property type="entry name" value="TRIOSEPHOSPHATE ISOMERASE"/>
    <property type="match status" value="1"/>
</dbReference>
<dbReference type="UniPathway" id="UPA00138"/>
<proteinExistence type="inferred from homology"/>
<comment type="pathway">
    <text evidence="4">Carbohydrate biosynthesis; gluconeogenesis.</text>
</comment>
<dbReference type="PANTHER" id="PTHR21139:SF42">
    <property type="entry name" value="TRIOSEPHOSPHATE ISOMERASE"/>
    <property type="match status" value="1"/>
</dbReference>
<dbReference type="NCBIfam" id="NF011163">
    <property type="entry name" value="PRK14565.1"/>
    <property type="match status" value="1"/>
</dbReference>
<dbReference type="InterPro" id="IPR000652">
    <property type="entry name" value="Triosephosphate_isomerase"/>
</dbReference>
<dbReference type="GO" id="GO:0006096">
    <property type="term" value="P:glycolytic process"/>
    <property type="evidence" value="ECO:0007669"/>
    <property type="project" value="UniProtKB-UniRule"/>
</dbReference>
<dbReference type="CDD" id="cd00311">
    <property type="entry name" value="TIM"/>
    <property type="match status" value="1"/>
</dbReference>
<dbReference type="GO" id="GO:0046166">
    <property type="term" value="P:glyceraldehyde-3-phosphate biosynthetic process"/>
    <property type="evidence" value="ECO:0007669"/>
    <property type="project" value="TreeGrafter"/>
</dbReference>
<dbReference type="KEGG" id="aplt:ANPL_02265"/>
<keyword evidence="4" id="KW-0963">Cytoplasm</keyword>
<comment type="subunit">
    <text evidence="4">Homodimer.</text>
</comment>
<comment type="pathway">
    <text evidence="4">Carbohydrate degradation; glycolysis; D-glyceraldehyde 3-phosphate from glycerone phosphate: step 1/1.</text>
</comment>
<evidence type="ECO:0000313" key="5">
    <source>
        <dbReference type="EMBL" id="QJC27530.1"/>
    </source>
</evidence>
<comment type="catalytic activity">
    <reaction evidence="4">
        <text>D-glyceraldehyde 3-phosphate = dihydroxyacetone phosphate</text>
        <dbReference type="Rhea" id="RHEA:18585"/>
        <dbReference type="ChEBI" id="CHEBI:57642"/>
        <dbReference type="ChEBI" id="CHEBI:59776"/>
        <dbReference type="EC" id="5.3.1.1"/>
    </reaction>
</comment>
<keyword evidence="4" id="KW-0324">Glycolysis</keyword>
<dbReference type="UniPathway" id="UPA00109">
    <property type="reaction ID" value="UER00189"/>
</dbReference>
<sequence length="247" mass="26777">MPVELMSFLVVANWKANGSRELAESFLDSVSSSISPFGSSFQEKCKVVLCPPFTSMPRKTSDNVLIELGGQDCFHNKKGCTGAISAEMLKSLGCKYVILGHSDRRSLLNEGDFLIKQKALAAIEAGVVPVICVGETLEEREGGRYAEVLKGQCKNCLPEKGDFFVAYEPVWAIGGAVIPDLRIVEESLHVIREHRPELKVMYGGSVNENNICSLITDLKGVAGVLVGGASLSADSFTQMIKNFVRCL</sequence>
<dbReference type="AlphaFoldDB" id="A0A858PY84"/>
<organism evidence="5 6">
    <name type="scientific">Anaplasma platys</name>
    <dbReference type="NCBI Taxonomy" id="949"/>
    <lineage>
        <taxon>Bacteria</taxon>
        <taxon>Pseudomonadati</taxon>
        <taxon>Pseudomonadota</taxon>
        <taxon>Alphaproteobacteria</taxon>
        <taxon>Rickettsiales</taxon>
        <taxon>Anaplasmataceae</taxon>
        <taxon>Anaplasma</taxon>
    </lineage>
</organism>
<comment type="similarity">
    <text evidence="2 4">Belongs to the triosephosphate isomerase family.</text>
</comment>
<dbReference type="InterPro" id="IPR035990">
    <property type="entry name" value="TIM_sf"/>
</dbReference>
<dbReference type="Gene3D" id="3.20.20.70">
    <property type="entry name" value="Aldolase class I"/>
    <property type="match status" value="1"/>
</dbReference>
<reference evidence="5 6" key="1">
    <citation type="journal article" date="2020" name="Pathogens">
        <title>First Whole Genome Sequence of Anaplasma platys, an Obligate Intracellular Rickettsial Pathogen of Dogs.</title>
        <authorList>
            <person name="Llanes A."/>
            <person name="Rajeev S."/>
        </authorList>
    </citation>
    <scope>NUCLEOTIDE SEQUENCE [LARGE SCALE GENOMIC DNA]</scope>
    <source>
        <strain evidence="5 6">S3</strain>
    </source>
</reference>
<comment type="catalytic activity">
    <reaction evidence="1">
        <text>L-erythrulose 1-phosphate = D-erythrulose 4-phosphate</text>
        <dbReference type="Rhea" id="RHEA:49588"/>
        <dbReference type="ChEBI" id="CHEBI:58002"/>
        <dbReference type="ChEBI" id="CHEBI:90796"/>
        <dbReference type="EC" id="5.3.1.33"/>
    </reaction>
</comment>
<dbReference type="GO" id="GO:0019563">
    <property type="term" value="P:glycerol catabolic process"/>
    <property type="evidence" value="ECO:0007669"/>
    <property type="project" value="TreeGrafter"/>
</dbReference>
<dbReference type="GO" id="GO:0005829">
    <property type="term" value="C:cytosol"/>
    <property type="evidence" value="ECO:0007669"/>
    <property type="project" value="TreeGrafter"/>
</dbReference>
<evidence type="ECO:0000313" key="6">
    <source>
        <dbReference type="Proteomes" id="UP000500930"/>
    </source>
</evidence>
<dbReference type="EC" id="5.3.1.1" evidence="4"/>
<gene>
    <name evidence="5" type="primary">tpiA</name>
    <name evidence="5" type="ORF">ANPL_02265</name>
</gene>
<evidence type="ECO:0000256" key="2">
    <source>
        <dbReference type="ARBA" id="ARBA00007422"/>
    </source>
</evidence>
<keyword evidence="3 4" id="KW-0413">Isomerase</keyword>